<dbReference type="InterPro" id="IPR020904">
    <property type="entry name" value="Sc_DH/Rdtase_CS"/>
</dbReference>
<comment type="similarity">
    <text evidence="1">Belongs to the short-chain dehydrogenases/reductases (SDR) family.</text>
</comment>
<dbReference type="EMBL" id="VFQC01000001">
    <property type="protein sequence ID" value="TQN33341.1"/>
    <property type="molecule type" value="Genomic_DNA"/>
</dbReference>
<comment type="caution">
    <text evidence="4">The sequence shown here is derived from an EMBL/GenBank/DDBJ whole genome shotgun (WGS) entry which is preliminary data.</text>
</comment>
<dbReference type="Pfam" id="PF13561">
    <property type="entry name" value="adh_short_C2"/>
    <property type="match status" value="1"/>
</dbReference>
<dbReference type="PANTHER" id="PTHR43477">
    <property type="entry name" value="DIHYDROANTICAPSIN 7-DEHYDROGENASE"/>
    <property type="match status" value="1"/>
</dbReference>
<proteinExistence type="inferred from homology"/>
<dbReference type="SUPFAM" id="SSF51735">
    <property type="entry name" value="NAD(P)-binding Rossmann-fold domains"/>
    <property type="match status" value="1"/>
</dbReference>
<dbReference type="FunFam" id="3.40.50.720:FF:000084">
    <property type="entry name" value="Short-chain dehydrogenase reductase"/>
    <property type="match status" value="1"/>
</dbReference>
<dbReference type="GO" id="GO:0016491">
    <property type="term" value="F:oxidoreductase activity"/>
    <property type="evidence" value="ECO:0007669"/>
    <property type="project" value="UniProtKB-KW"/>
</dbReference>
<gene>
    <name evidence="4" type="ORF">FHX37_3356</name>
</gene>
<dbReference type="Proteomes" id="UP000317422">
    <property type="component" value="Unassembled WGS sequence"/>
</dbReference>
<dbReference type="InterPro" id="IPR057326">
    <property type="entry name" value="KR_dom"/>
</dbReference>
<dbReference type="CDD" id="cd05233">
    <property type="entry name" value="SDR_c"/>
    <property type="match status" value="1"/>
</dbReference>
<evidence type="ECO:0000313" key="4">
    <source>
        <dbReference type="EMBL" id="TQN33341.1"/>
    </source>
</evidence>
<name>A0A543NNC8_9ACTN</name>
<dbReference type="InterPro" id="IPR051122">
    <property type="entry name" value="SDR_DHRS6-like"/>
</dbReference>
<keyword evidence="5" id="KW-1185">Reference proteome</keyword>
<evidence type="ECO:0000313" key="5">
    <source>
        <dbReference type="Proteomes" id="UP000317422"/>
    </source>
</evidence>
<evidence type="ECO:0000256" key="1">
    <source>
        <dbReference type="ARBA" id="ARBA00006484"/>
    </source>
</evidence>
<dbReference type="SMART" id="SM00822">
    <property type="entry name" value="PKS_KR"/>
    <property type="match status" value="1"/>
</dbReference>
<evidence type="ECO:0000259" key="3">
    <source>
        <dbReference type="SMART" id="SM00822"/>
    </source>
</evidence>
<accession>A0A543NNC8</accession>
<dbReference type="InterPro" id="IPR002347">
    <property type="entry name" value="SDR_fam"/>
</dbReference>
<dbReference type="PANTHER" id="PTHR43477:SF1">
    <property type="entry name" value="DIHYDROANTICAPSIN 7-DEHYDROGENASE"/>
    <property type="match status" value="1"/>
</dbReference>
<dbReference type="PRINTS" id="PR00081">
    <property type="entry name" value="GDHRDH"/>
</dbReference>
<sequence length="253" mass="26240">MSAYAGKKAVVIGGTHGMGLAIVRALLAGGADVVLTGSDERNVEAVRDEPGERAHAVRSDVTHASDRDELGALVRERFGTVDFVFLNAGHAELEPFHEVTEESFGRQFDISTKGVFFTAQRLAPLVREGGALVCTTSVANASGNPGMAVYSGAKAALHSFVRVLAAELLPRGVRVNAVSPGFVRTPTMGVSASADDRAAFEREGGELTPMGRVGSPEEVARAALFLASEATFTTGVELPVDGGIAQGLVPAHG</sequence>
<organism evidence="4 5">
    <name type="scientific">Haloactinospora alba</name>
    <dbReference type="NCBI Taxonomy" id="405555"/>
    <lineage>
        <taxon>Bacteria</taxon>
        <taxon>Bacillati</taxon>
        <taxon>Actinomycetota</taxon>
        <taxon>Actinomycetes</taxon>
        <taxon>Streptosporangiales</taxon>
        <taxon>Nocardiopsidaceae</taxon>
        <taxon>Haloactinospora</taxon>
    </lineage>
</organism>
<dbReference type="PROSITE" id="PS00061">
    <property type="entry name" value="ADH_SHORT"/>
    <property type="match status" value="1"/>
</dbReference>
<keyword evidence="2" id="KW-0560">Oxidoreductase</keyword>
<dbReference type="AlphaFoldDB" id="A0A543NNC8"/>
<evidence type="ECO:0000256" key="2">
    <source>
        <dbReference type="ARBA" id="ARBA00023002"/>
    </source>
</evidence>
<feature type="domain" description="Ketoreductase" evidence="3">
    <location>
        <begin position="7"/>
        <end position="181"/>
    </location>
</feature>
<dbReference type="InterPro" id="IPR036291">
    <property type="entry name" value="NAD(P)-bd_dom_sf"/>
</dbReference>
<dbReference type="RefSeq" id="WP_141924716.1">
    <property type="nucleotide sequence ID" value="NZ_VFQC01000001.1"/>
</dbReference>
<protein>
    <recommendedName>
        <fullName evidence="3">Ketoreductase domain-containing protein</fullName>
    </recommendedName>
</protein>
<reference evidence="4 5" key="1">
    <citation type="submission" date="2019-06" db="EMBL/GenBank/DDBJ databases">
        <title>Sequencing the genomes of 1000 actinobacteria strains.</title>
        <authorList>
            <person name="Klenk H.-P."/>
        </authorList>
    </citation>
    <scope>NUCLEOTIDE SEQUENCE [LARGE SCALE GENOMIC DNA]</scope>
    <source>
        <strain evidence="4 5">DSM 45015</strain>
    </source>
</reference>
<dbReference type="OrthoDB" id="9803333at2"/>
<dbReference type="Gene3D" id="3.40.50.720">
    <property type="entry name" value="NAD(P)-binding Rossmann-like Domain"/>
    <property type="match status" value="1"/>
</dbReference>